<accession>A0ABX0IHD8</accession>
<dbReference type="RefSeq" id="WP_166237076.1">
    <property type="nucleotide sequence ID" value="NZ_JAAJBV010000007.1"/>
</dbReference>
<evidence type="ECO:0000313" key="3">
    <source>
        <dbReference type="EMBL" id="NHM05052.1"/>
    </source>
</evidence>
<evidence type="ECO:0000256" key="1">
    <source>
        <dbReference type="SAM" id="Phobius"/>
    </source>
</evidence>
<feature type="domain" description="Glycosyltransferase 2-like" evidence="2">
    <location>
        <begin position="4"/>
        <end position="127"/>
    </location>
</feature>
<dbReference type="InterPro" id="IPR029044">
    <property type="entry name" value="Nucleotide-diphossugar_trans"/>
</dbReference>
<dbReference type="SUPFAM" id="SSF53448">
    <property type="entry name" value="Nucleotide-diphospho-sugar transferases"/>
    <property type="match status" value="1"/>
</dbReference>
<proteinExistence type="predicted"/>
<gene>
    <name evidence="3" type="ORF">G4L40_10085</name>
</gene>
<evidence type="ECO:0000313" key="4">
    <source>
        <dbReference type="Proteomes" id="UP000761423"/>
    </source>
</evidence>
<keyword evidence="1" id="KW-0472">Membrane</keyword>
<keyword evidence="1" id="KW-0812">Transmembrane</keyword>
<feature type="transmembrane region" description="Helical" evidence="1">
    <location>
        <begin position="254"/>
        <end position="272"/>
    </location>
</feature>
<protein>
    <submittedName>
        <fullName evidence="3">Glycosyltransferase family 2 protein</fullName>
    </submittedName>
</protein>
<keyword evidence="1" id="KW-1133">Transmembrane helix</keyword>
<dbReference type="CDD" id="cd00761">
    <property type="entry name" value="Glyco_tranf_GTA_type"/>
    <property type="match status" value="1"/>
</dbReference>
<dbReference type="Pfam" id="PF00535">
    <property type="entry name" value="Glycos_transf_2"/>
    <property type="match status" value="1"/>
</dbReference>
<dbReference type="Gene3D" id="3.90.550.10">
    <property type="entry name" value="Spore Coat Polysaccharide Biosynthesis Protein SpsA, Chain A"/>
    <property type="match status" value="1"/>
</dbReference>
<evidence type="ECO:0000259" key="2">
    <source>
        <dbReference type="Pfam" id="PF00535"/>
    </source>
</evidence>
<dbReference type="InterPro" id="IPR001173">
    <property type="entry name" value="Glyco_trans_2-like"/>
</dbReference>
<name>A0ABX0IHD8_9FLAO</name>
<dbReference type="EMBL" id="JAAJBV010000007">
    <property type="protein sequence ID" value="NHM05052.1"/>
    <property type="molecule type" value="Genomic_DNA"/>
</dbReference>
<dbReference type="Proteomes" id="UP000761423">
    <property type="component" value="Unassembled WGS sequence"/>
</dbReference>
<keyword evidence="4" id="KW-1185">Reference proteome</keyword>
<sequence>MQVSFLIVTKNRPEALAFTLNKLKAQIDLSVHEVLVFIDGCKATEALVSQFDWVQWTIAKKSISASPARNVLYKKAEGEIFIGLDDDAHPITADFITKVQAQFNSNETLGIIAFQEIRGVYDADETALSHFKEKDSYFTNDFIGCGFAIKKSVYHQTNGFPVWMTIYGEEPALALEVLDLGYTIYYQNDIAVNHRVDTKKRLGQGRNYFRFENQFRNSIRFYLVYYPKPFLKVIKLLVHNLKKYGVKDFHFFRLYVKVFFTFLIQLFSILSYRKPVKKETLQKRSQLKSMNY</sequence>
<comment type="caution">
    <text evidence="3">The sequence shown here is derived from an EMBL/GenBank/DDBJ whole genome shotgun (WGS) entry which is preliminary data.</text>
</comment>
<reference evidence="3 4" key="1">
    <citation type="submission" date="2020-02" db="EMBL/GenBank/DDBJ databases">
        <authorList>
            <person name="Chen W.-M."/>
        </authorList>
    </citation>
    <scope>NUCLEOTIDE SEQUENCE [LARGE SCALE GENOMIC DNA]</scope>
    <source>
        <strain evidence="3 4">TWA-26</strain>
    </source>
</reference>
<organism evidence="3 4">
    <name type="scientific">Flavobacterium celericrescens</name>
    <dbReference type="NCBI Taxonomy" id="2709780"/>
    <lineage>
        <taxon>Bacteria</taxon>
        <taxon>Pseudomonadati</taxon>
        <taxon>Bacteroidota</taxon>
        <taxon>Flavobacteriia</taxon>
        <taxon>Flavobacteriales</taxon>
        <taxon>Flavobacteriaceae</taxon>
        <taxon>Flavobacterium</taxon>
    </lineage>
</organism>